<feature type="domain" description="HpcH/HpaI aldolase/citrate lyase" evidence="4">
    <location>
        <begin position="23"/>
        <end position="241"/>
    </location>
</feature>
<dbReference type="GO" id="GO:0016832">
    <property type="term" value="F:aldehyde-lyase activity"/>
    <property type="evidence" value="ECO:0007669"/>
    <property type="project" value="TreeGrafter"/>
</dbReference>
<name>A0AAE3T913_9RHOB</name>
<accession>A0AAE3T913</accession>
<reference evidence="5" key="1">
    <citation type="submission" date="2023-03" db="EMBL/GenBank/DDBJ databases">
        <title>Multiphase analysis and comparison of six strains from genera Psychromarinibacter, Lutimaribacter, and Maritimibacter, including a novel species: Psychromarinibacter sediminicola sp. nov.</title>
        <authorList>
            <person name="Wang Y.-H."/>
            <person name="Ye M.-Q."/>
            <person name="Du Z.-J."/>
        </authorList>
    </citation>
    <scope>NUCLEOTIDE SEQUENCE</scope>
    <source>
        <strain evidence="5">C21-152</strain>
    </source>
</reference>
<dbReference type="SUPFAM" id="SSF51621">
    <property type="entry name" value="Phosphoenolpyruvate/pyruvate domain"/>
    <property type="match status" value="1"/>
</dbReference>
<dbReference type="InterPro" id="IPR015813">
    <property type="entry name" value="Pyrv/PenolPyrv_kinase-like_dom"/>
</dbReference>
<dbReference type="PANTHER" id="PTHR30502">
    <property type="entry name" value="2-KETO-3-DEOXY-L-RHAMNONATE ALDOLASE"/>
    <property type="match status" value="1"/>
</dbReference>
<evidence type="ECO:0000313" key="5">
    <source>
        <dbReference type="EMBL" id="MDF0601732.1"/>
    </source>
</evidence>
<dbReference type="GO" id="GO:0005737">
    <property type="term" value="C:cytoplasm"/>
    <property type="evidence" value="ECO:0007669"/>
    <property type="project" value="TreeGrafter"/>
</dbReference>
<dbReference type="Pfam" id="PF03328">
    <property type="entry name" value="HpcH_HpaI"/>
    <property type="match status" value="1"/>
</dbReference>
<organism evidence="5 6">
    <name type="scientific">Psychromarinibacter sediminicola</name>
    <dbReference type="NCBI Taxonomy" id="3033385"/>
    <lineage>
        <taxon>Bacteria</taxon>
        <taxon>Pseudomonadati</taxon>
        <taxon>Pseudomonadota</taxon>
        <taxon>Alphaproteobacteria</taxon>
        <taxon>Rhodobacterales</taxon>
        <taxon>Paracoccaceae</taxon>
        <taxon>Psychromarinibacter</taxon>
    </lineage>
</organism>
<dbReference type="Gene3D" id="3.20.20.60">
    <property type="entry name" value="Phosphoenolpyruvate-binding domains"/>
    <property type="match status" value="1"/>
</dbReference>
<dbReference type="EMBL" id="JARGYC010000033">
    <property type="protein sequence ID" value="MDF0601732.1"/>
    <property type="molecule type" value="Genomic_DNA"/>
</dbReference>
<evidence type="ECO:0000256" key="1">
    <source>
        <dbReference type="ARBA" id="ARBA00005568"/>
    </source>
</evidence>
<dbReference type="Proteomes" id="UP001220964">
    <property type="component" value="Unassembled WGS sequence"/>
</dbReference>
<dbReference type="InterPro" id="IPR005000">
    <property type="entry name" value="Aldolase/citrate-lyase_domain"/>
</dbReference>
<dbReference type="AlphaFoldDB" id="A0AAE3T913"/>
<keyword evidence="2" id="KW-0479">Metal-binding</keyword>
<sequence length="262" mass="26990">MEATAAASAGFGDRLARGTPLFGTFVKTPGPAVPEILGTVGFDFIVIDEEHAPLNRETIDVMILAARYRGVAPIVRIGHPAPFSILAQLDAGAAGVMIPHVDSPAKAAEMAAACRYRGGRRGFGKSARAGDYAALSNAEHIARQDASVLCIPMIEDPEGVDCAEAILATEGVDAVFIGRGDLSVAYGVSGMNDPKVERATDRIVAAAGAAGKPVIALATGPEDQTRLTALGVRAFCTGSDQGFLRASAARALDICRDTAAQS</sequence>
<dbReference type="InterPro" id="IPR050251">
    <property type="entry name" value="HpcH-HpaI_aldolase"/>
</dbReference>
<dbReference type="InterPro" id="IPR040442">
    <property type="entry name" value="Pyrv_kinase-like_dom_sf"/>
</dbReference>
<proteinExistence type="inferred from homology"/>
<evidence type="ECO:0000256" key="3">
    <source>
        <dbReference type="ARBA" id="ARBA00023239"/>
    </source>
</evidence>
<keyword evidence="6" id="KW-1185">Reference proteome</keyword>
<keyword evidence="3 5" id="KW-0456">Lyase</keyword>
<dbReference type="GO" id="GO:0046872">
    <property type="term" value="F:metal ion binding"/>
    <property type="evidence" value="ECO:0007669"/>
    <property type="project" value="UniProtKB-KW"/>
</dbReference>
<dbReference type="RefSeq" id="WP_275567873.1">
    <property type="nucleotide sequence ID" value="NZ_JARGYC010000033.1"/>
</dbReference>
<evidence type="ECO:0000259" key="4">
    <source>
        <dbReference type="Pfam" id="PF03328"/>
    </source>
</evidence>
<evidence type="ECO:0000256" key="2">
    <source>
        <dbReference type="ARBA" id="ARBA00022723"/>
    </source>
</evidence>
<comment type="similarity">
    <text evidence="1">Belongs to the HpcH/HpaI aldolase family.</text>
</comment>
<protein>
    <submittedName>
        <fullName evidence="5">Aldolase/citrate lyase family protein</fullName>
    </submittedName>
</protein>
<comment type="caution">
    <text evidence="5">The sequence shown here is derived from an EMBL/GenBank/DDBJ whole genome shotgun (WGS) entry which is preliminary data.</text>
</comment>
<gene>
    <name evidence="5" type="ORF">P1J78_13385</name>
</gene>
<evidence type="ECO:0000313" key="6">
    <source>
        <dbReference type="Proteomes" id="UP001220964"/>
    </source>
</evidence>
<dbReference type="PANTHER" id="PTHR30502:SF0">
    <property type="entry name" value="PHOSPHOENOLPYRUVATE CARBOXYLASE FAMILY PROTEIN"/>
    <property type="match status" value="1"/>
</dbReference>